<evidence type="ECO:0000313" key="15">
    <source>
        <dbReference type="EMBL" id="KAH3660485.1"/>
    </source>
</evidence>
<dbReference type="Pfam" id="PF13878">
    <property type="entry name" value="zf-C2H2_3"/>
    <property type="match status" value="1"/>
</dbReference>
<evidence type="ECO:0000313" key="16">
    <source>
        <dbReference type="Proteomes" id="UP000769157"/>
    </source>
</evidence>
<keyword evidence="16" id="KW-1185">Reference proteome</keyword>
<dbReference type="PANTHER" id="PTHR45884">
    <property type="entry name" value="N-ACETYLTRANSFERASE ECO"/>
    <property type="match status" value="1"/>
</dbReference>
<dbReference type="GeneID" id="70239035"/>
<evidence type="ECO:0000256" key="12">
    <source>
        <dbReference type="SAM" id="MobiDB-lite"/>
    </source>
</evidence>
<evidence type="ECO:0000256" key="5">
    <source>
        <dbReference type="ARBA" id="ARBA00022723"/>
    </source>
</evidence>
<evidence type="ECO:0000256" key="8">
    <source>
        <dbReference type="ARBA" id="ARBA00023242"/>
    </source>
</evidence>
<dbReference type="GO" id="GO:0000785">
    <property type="term" value="C:chromatin"/>
    <property type="evidence" value="ECO:0007669"/>
    <property type="project" value="TreeGrafter"/>
</dbReference>
<reference evidence="15" key="1">
    <citation type="journal article" date="2021" name="Open Biol.">
        <title>Shared evolutionary footprints suggest mitochondrial oxidative damage underlies multiple complex I losses in fungi.</title>
        <authorList>
            <person name="Schikora-Tamarit M.A."/>
            <person name="Marcet-Houben M."/>
            <person name="Nosek J."/>
            <person name="Gabaldon T."/>
        </authorList>
    </citation>
    <scope>NUCLEOTIDE SEQUENCE</scope>
    <source>
        <strain evidence="15">CBS6075</strain>
    </source>
</reference>
<evidence type="ECO:0000256" key="9">
    <source>
        <dbReference type="ARBA" id="ARBA00023306"/>
    </source>
</evidence>
<evidence type="ECO:0000256" key="11">
    <source>
        <dbReference type="ARBA" id="ARBA00032212"/>
    </source>
</evidence>
<evidence type="ECO:0000256" key="1">
    <source>
        <dbReference type="ARBA" id="ARBA00004123"/>
    </source>
</evidence>
<reference evidence="15" key="2">
    <citation type="submission" date="2021-01" db="EMBL/GenBank/DDBJ databases">
        <authorList>
            <person name="Schikora-Tamarit M.A."/>
        </authorList>
    </citation>
    <scope>NUCLEOTIDE SEQUENCE</scope>
    <source>
        <strain evidence="15">CBS6075</strain>
    </source>
</reference>
<comment type="similarity">
    <text evidence="2">Belongs to the acetyltransferase family. ECO subfamily.</text>
</comment>
<name>A0A9P8T039_9ASCO</name>
<evidence type="ECO:0000256" key="4">
    <source>
        <dbReference type="ARBA" id="ARBA00022679"/>
    </source>
</evidence>
<evidence type="ECO:0000256" key="2">
    <source>
        <dbReference type="ARBA" id="ARBA00005816"/>
    </source>
</evidence>
<dbReference type="GO" id="GO:0061733">
    <property type="term" value="F:protein-lysine-acetyltransferase activity"/>
    <property type="evidence" value="ECO:0007669"/>
    <property type="project" value="TreeGrafter"/>
</dbReference>
<accession>A0A9P8T039</accession>
<evidence type="ECO:0000259" key="14">
    <source>
        <dbReference type="Pfam" id="PF13880"/>
    </source>
</evidence>
<evidence type="ECO:0000256" key="7">
    <source>
        <dbReference type="ARBA" id="ARBA00022833"/>
    </source>
</evidence>
<evidence type="ECO:0000259" key="13">
    <source>
        <dbReference type="Pfam" id="PF13878"/>
    </source>
</evidence>
<dbReference type="InterPro" id="IPR028005">
    <property type="entry name" value="AcTrfase_ESCO_Znf_dom"/>
</dbReference>
<evidence type="ECO:0000256" key="10">
    <source>
        <dbReference type="ARBA" id="ARBA00023315"/>
    </source>
</evidence>
<dbReference type="GO" id="GO:0005634">
    <property type="term" value="C:nucleus"/>
    <property type="evidence" value="ECO:0007669"/>
    <property type="project" value="UniProtKB-SubCell"/>
</dbReference>
<keyword evidence="5" id="KW-0479">Metal-binding</keyword>
<keyword evidence="8" id="KW-0539">Nucleus</keyword>
<feature type="region of interest" description="Disordered" evidence="12">
    <location>
        <begin position="41"/>
        <end position="68"/>
    </location>
</feature>
<dbReference type="GO" id="GO:0008270">
    <property type="term" value="F:zinc ion binding"/>
    <property type="evidence" value="ECO:0007669"/>
    <property type="project" value="UniProtKB-KW"/>
</dbReference>
<dbReference type="Gene3D" id="3.40.630.30">
    <property type="match status" value="1"/>
</dbReference>
<sequence length="298" mass="33307">MELGTNKWYHNADKLNLNIPSVGGEELPNHTNSMVNSEKFVHERQPNDQEFSRTTNSGSKVSKNSLSKVRKGPQQLYFNSSLRKTICPQCQMSYIPHLKADQQSHNKYHERAVEGIDLGPGFMKFGIFIKNHRLKSGVDGRIVEINPSSAKETAVAVELLKIANTVLNAPEGNKSWLSDVNGGKVFLFLIRNKAVAICSTERVNAGQWMVYESGKIVPHQSVPLVMGISRIYVSHKYRRLGIAMHLLRAIEDNSVYGVSLKNTQIGWSQPSEFGGKLACSYNGVRHKSGKILLPVYEE</sequence>
<dbReference type="EMBL" id="JAEUBE010000504">
    <property type="protein sequence ID" value="KAH3660485.1"/>
    <property type="molecule type" value="Genomic_DNA"/>
</dbReference>
<feature type="domain" description="N-acetyltransferase ESCO acetyl-transferase" evidence="14">
    <location>
        <begin position="223"/>
        <end position="284"/>
    </location>
</feature>
<keyword evidence="10" id="KW-0012">Acyltransferase</keyword>
<keyword evidence="9" id="KW-0131">Cell cycle</keyword>
<dbReference type="Pfam" id="PF13880">
    <property type="entry name" value="Acetyltransf_13"/>
    <property type="match status" value="1"/>
</dbReference>
<comment type="subcellular location">
    <subcellularLocation>
        <location evidence="1">Nucleus</location>
    </subcellularLocation>
</comment>
<dbReference type="InterPro" id="IPR028009">
    <property type="entry name" value="ESCO_Acetyltransf_dom"/>
</dbReference>
<dbReference type="OrthoDB" id="428854at2759"/>
<dbReference type="AlphaFoldDB" id="A0A9P8T039"/>
<dbReference type="Proteomes" id="UP000769157">
    <property type="component" value="Unassembled WGS sequence"/>
</dbReference>
<gene>
    <name evidence="15" type="ORF">OGAPHI_007071</name>
</gene>
<protein>
    <recommendedName>
        <fullName evidence="3">N-acetyltransferase ECO1</fullName>
    </recommendedName>
    <alternativeName>
        <fullName evidence="11">Establishment of cohesion protein 1</fullName>
    </alternativeName>
</protein>
<dbReference type="PANTHER" id="PTHR45884:SF2">
    <property type="entry name" value="N-ACETYLTRANSFERASE ECO"/>
    <property type="match status" value="1"/>
</dbReference>
<dbReference type="RefSeq" id="XP_046058188.1">
    <property type="nucleotide sequence ID" value="XM_046208427.1"/>
</dbReference>
<feature type="compositionally biased region" description="Polar residues" evidence="12">
    <location>
        <begin position="52"/>
        <end position="67"/>
    </location>
</feature>
<keyword evidence="7" id="KW-0862">Zinc</keyword>
<feature type="compositionally biased region" description="Basic and acidic residues" evidence="12">
    <location>
        <begin position="41"/>
        <end position="51"/>
    </location>
</feature>
<keyword evidence="4" id="KW-0808">Transferase</keyword>
<keyword evidence="6" id="KW-0863">Zinc-finger</keyword>
<proteinExistence type="inferred from homology"/>
<dbReference type="CDD" id="cd04301">
    <property type="entry name" value="NAT_SF"/>
    <property type="match status" value="1"/>
</dbReference>
<evidence type="ECO:0000256" key="6">
    <source>
        <dbReference type="ARBA" id="ARBA00022771"/>
    </source>
</evidence>
<dbReference type="GO" id="GO:0007064">
    <property type="term" value="P:mitotic sister chromatid cohesion"/>
    <property type="evidence" value="ECO:0007669"/>
    <property type="project" value="TreeGrafter"/>
</dbReference>
<organism evidence="15 16">
    <name type="scientific">Ogataea philodendri</name>
    <dbReference type="NCBI Taxonomy" id="1378263"/>
    <lineage>
        <taxon>Eukaryota</taxon>
        <taxon>Fungi</taxon>
        <taxon>Dikarya</taxon>
        <taxon>Ascomycota</taxon>
        <taxon>Saccharomycotina</taxon>
        <taxon>Pichiomycetes</taxon>
        <taxon>Pichiales</taxon>
        <taxon>Pichiaceae</taxon>
        <taxon>Ogataea</taxon>
    </lineage>
</organism>
<feature type="domain" description="N-acetyltransferase ESCO zinc-finger" evidence="13">
    <location>
        <begin position="80"/>
        <end position="111"/>
    </location>
</feature>
<evidence type="ECO:0000256" key="3">
    <source>
        <dbReference type="ARBA" id="ARBA00022043"/>
    </source>
</evidence>
<comment type="caution">
    <text evidence="15">The sequence shown here is derived from an EMBL/GenBank/DDBJ whole genome shotgun (WGS) entry which is preliminary data.</text>
</comment>